<name>A0A369VZW4_9SPHN</name>
<dbReference type="EMBL" id="QQNB01000001">
    <property type="protein sequence ID" value="RDE07339.1"/>
    <property type="molecule type" value="Genomic_DNA"/>
</dbReference>
<evidence type="ECO:0000256" key="1">
    <source>
        <dbReference type="SAM" id="SignalP"/>
    </source>
</evidence>
<keyword evidence="4" id="KW-1185">Reference proteome</keyword>
<protein>
    <submittedName>
        <fullName evidence="3">DUF1311 domain-containing protein</fullName>
    </submittedName>
</protein>
<comment type="caution">
    <text evidence="3">The sequence shown here is derived from an EMBL/GenBank/DDBJ whole genome shotgun (WGS) entry which is preliminary data.</text>
</comment>
<feature type="domain" description="Lysozyme inhibitor LprI-like N-terminal" evidence="2">
    <location>
        <begin position="47"/>
        <end position="130"/>
    </location>
</feature>
<feature type="chain" id="PRO_5016868295" evidence="1">
    <location>
        <begin position="24"/>
        <end position="135"/>
    </location>
</feature>
<proteinExistence type="predicted"/>
<accession>A0A369VZW4</accession>
<evidence type="ECO:0000313" key="3">
    <source>
        <dbReference type="EMBL" id="RDE07339.1"/>
    </source>
</evidence>
<dbReference type="Pfam" id="PF07007">
    <property type="entry name" value="LprI"/>
    <property type="match status" value="1"/>
</dbReference>
<sequence>MTRRFFSLAAAAAAALVASAVPAAAQTAGAFMTNPAFRDPAPRRCTSTVELQHCAAHDLRVADAQMSARYSALRKRLGTRARQRLLVEQRQWLKQRDRGCIERGRGGGSIASLNVAQCWVSVTRARTRALATWRA</sequence>
<organism evidence="3 4">
    <name type="scientific">Sphingomonas aracearum</name>
    <dbReference type="NCBI Taxonomy" id="2283317"/>
    <lineage>
        <taxon>Bacteria</taxon>
        <taxon>Pseudomonadati</taxon>
        <taxon>Pseudomonadota</taxon>
        <taxon>Alphaproteobacteria</taxon>
        <taxon>Sphingomonadales</taxon>
        <taxon>Sphingomonadaceae</taxon>
        <taxon>Sphingomonas</taxon>
    </lineage>
</organism>
<evidence type="ECO:0000313" key="4">
    <source>
        <dbReference type="Proteomes" id="UP000253918"/>
    </source>
</evidence>
<dbReference type="Proteomes" id="UP000253918">
    <property type="component" value="Unassembled WGS sequence"/>
</dbReference>
<feature type="signal peptide" evidence="1">
    <location>
        <begin position="1"/>
        <end position="23"/>
    </location>
</feature>
<reference evidence="3 4" key="1">
    <citation type="submission" date="2018-07" db="EMBL/GenBank/DDBJ databases">
        <title>a novel species of Sphingomonas isolated from the rhizosphere soil of Araceae plant.</title>
        <authorList>
            <person name="Zhiyong W."/>
            <person name="Qinglan Z."/>
            <person name="Zhiwei F."/>
            <person name="Ding X."/>
            <person name="Gejiao W."/>
            <person name="Shixue Z."/>
        </authorList>
    </citation>
    <scope>NUCLEOTIDE SEQUENCE [LARGE SCALE GENOMIC DNA]</scope>
    <source>
        <strain evidence="3 4">WZY 27</strain>
    </source>
</reference>
<dbReference type="OrthoDB" id="7340239at2"/>
<evidence type="ECO:0000259" key="2">
    <source>
        <dbReference type="Pfam" id="PF07007"/>
    </source>
</evidence>
<dbReference type="InterPro" id="IPR009739">
    <property type="entry name" value="LprI-like_N"/>
</dbReference>
<gene>
    <name evidence="3" type="ORF">DVW87_06875</name>
</gene>
<dbReference type="RefSeq" id="WP_114686919.1">
    <property type="nucleotide sequence ID" value="NZ_QQNB01000001.1"/>
</dbReference>
<dbReference type="AlphaFoldDB" id="A0A369VZW4"/>
<keyword evidence="1" id="KW-0732">Signal</keyword>
<dbReference type="Gene3D" id="1.20.1270.180">
    <property type="match status" value="1"/>
</dbReference>